<keyword evidence="1" id="KW-0812">Transmembrane</keyword>
<gene>
    <name evidence="2" type="ORF">EIB74_11380</name>
</gene>
<dbReference type="OrthoDB" id="1452926at2"/>
<evidence type="ECO:0000313" key="3">
    <source>
        <dbReference type="Proteomes" id="UP000281810"/>
    </source>
</evidence>
<dbReference type="Proteomes" id="UP000281810">
    <property type="component" value="Chromosome"/>
</dbReference>
<name>A0A3G8Y5E1_9FLAO</name>
<evidence type="ECO:0000313" key="2">
    <source>
        <dbReference type="EMBL" id="AZI40525.1"/>
    </source>
</evidence>
<reference evidence="3" key="1">
    <citation type="submission" date="2018-11" db="EMBL/GenBank/DDBJ databases">
        <title>Proposal to divide the Flavobacteriaceae and reorganize its genera based on Amino Acid Identity values calculated from whole genome sequences.</title>
        <authorList>
            <person name="Nicholson A.C."/>
            <person name="Gulvik C.A."/>
            <person name="Whitney A.M."/>
            <person name="Humrighouse B.W."/>
            <person name="Bell M."/>
            <person name="Holmes B."/>
            <person name="Steigerwalt A.B."/>
            <person name="Villarma A."/>
            <person name="Sheth M."/>
            <person name="Batra D."/>
            <person name="Pryor J."/>
            <person name="Bernardet J.-F."/>
            <person name="Hugo C."/>
            <person name="Kampfer P."/>
            <person name="Newman J.D."/>
            <person name="McQuiston J.R."/>
        </authorList>
    </citation>
    <scope>NUCLEOTIDE SEQUENCE [LARGE SCALE GENOMIC DNA]</scope>
    <source>
        <strain evidence="3">F5649</strain>
    </source>
</reference>
<sequence length="164" mass="19867">MRLSNRSRKPLYSFIYSLVGIIFILGWIGFVLEINKFDVLGKKAWILVVIPLLLYLLLYLFGKPIFEYDSDGETLNFRNNHIRYIFFKENKKDEFPKYKLLKYNVINFYIFKRLYIYVSSKKNKVIVLKYDVTYLRKNELKDLIFSLNKVVRSNKEIYQEDNKD</sequence>
<dbReference type="RefSeq" id="WP_124803046.1">
    <property type="nucleotide sequence ID" value="NZ_CP034161.1"/>
</dbReference>
<accession>A0A3G8Y5E1</accession>
<feature type="transmembrane region" description="Helical" evidence="1">
    <location>
        <begin position="44"/>
        <end position="61"/>
    </location>
</feature>
<dbReference type="EMBL" id="CP034161">
    <property type="protein sequence ID" value="AZI40525.1"/>
    <property type="molecule type" value="Genomic_DNA"/>
</dbReference>
<keyword evidence="1" id="KW-0472">Membrane</keyword>
<organism evidence="2 3">
    <name type="scientific">Epilithonimonas vandammei</name>
    <dbReference type="NCBI Taxonomy" id="2487072"/>
    <lineage>
        <taxon>Bacteria</taxon>
        <taxon>Pseudomonadati</taxon>
        <taxon>Bacteroidota</taxon>
        <taxon>Flavobacteriia</taxon>
        <taxon>Flavobacteriales</taxon>
        <taxon>Weeksellaceae</taxon>
        <taxon>Chryseobacterium group</taxon>
        <taxon>Epilithonimonas</taxon>
    </lineage>
</organism>
<keyword evidence="1" id="KW-1133">Transmembrane helix</keyword>
<proteinExistence type="predicted"/>
<evidence type="ECO:0000256" key="1">
    <source>
        <dbReference type="SAM" id="Phobius"/>
    </source>
</evidence>
<protein>
    <submittedName>
        <fullName evidence="2">Uncharacterized protein</fullName>
    </submittedName>
</protein>
<dbReference type="AlphaFoldDB" id="A0A3G8Y5E1"/>
<keyword evidence="3" id="KW-1185">Reference proteome</keyword>
<feature type="transmembrane region" description="Helical" evidence="1">
    <location>
        <begin position="12"/>
        <end position="32"/>
    </location>
</feature>